<sequence>MPHSSASKTEHRKIFIFKRDPHFTNIISRDKNTSSKWSLNIQVNSEPTEVFINFRSENPTKRGTNCMQ</sequence>
<protein>
    <submittedName>
        <fullName evidence="1">Uncharacterized protein</fullName>
    </submittedName>
</protein>
<evidence type="ECO:0000313" key="2">
    <source>
        <dbReference type="Proteomes" id="UP000322667"/>
    </source>
</evidence>
<evidence type="ECO:0000313" key="1">
    <source>
        <dbReference type="EMBL" id="TYH46200.1"/>
    </source>
</evidence>
<organism evidence="1 2">
    <name type="scientific">Gossypium tomentosum</name>
    <name type="common">Hawaiian cotton</name>
    <name type="synonym">Gossypium sandvicense</name>
    <dbReference type="NCBI Taxonomy" id="34277"/>
    <lineage>
        <taxon>Eukaryota</taxon>
        <taxon>Viridiplantae</taxon>
        <taxon>Streptophyta</taxon>
        <taxon>Embryophyta</taxon>
        <taxon>Tracheophyta</taxon>
        <taxon>Spermatophyta</taxon>
        <taxon>Magnoliopsida</taxon>
        <taxon>eudicotyledons</taxon>
        <taxon>Gunneridae</taxon>
        <taxon>Pentapetalae</taxon>
        <taxon>rosids</taxon>
        <taxon>malvids</taxon>
        <taxon>Malvales</taxon>
        <taxon>Malvaceae</taxon>
        <taxon>Malvoideae</taxon>
        <taxon>Gossypium</taxon>
    </lineage>
</organism>
<keyword evidence="2" id="KW-1185">Reference proteome</keyword>
<proteinExistence type="predicted"/>
<dbReference type="Proteomes" id="UP000322667">
    <property type="component" value="Chromosome D11"/>
</dbReference>
<gene>
    <name evidence="1" type="ORF">ES332_D11G318800v1</name>
</gene>
<dbReference type="EMBL" id="CM017633">
    <property type="protein sequence ID" value="TYH46200.1"/>
    <property type="molecule type" value="Genomic_DNA"/>
</dbReference>
<accession>A0A5D2IUX3</accession>
<name>A0A5D2IUX3_GOSTO</name>
<reference evidence="1 2" key="1">
    <citation type="submission" date="2019-07" db="EMBL/GenBank/DDBJ databases">
        <title>WGS assembly of Gossypium tomentosum.</title>
        <authorList>
            <person name="Chen Z.J."/>
            <person name="Sreedasyam A."/>
            <person name="Ando A."/>
            <person name="Song Q."/>
            <person name="De L."/>
            <person name="Hulse-Kemp A."/>
            <person name="Ding M."/>
            <person name="Ye W."/>
            <person name="Kirkbride R."/>
            <person name="Jenkins J."/>
            <person name="Plott C."/>
            <person name="Lovell J."/>
            <person name="Lin Y.-M."/>
            <person name="Vaughn R."/>
            <person name="Liu B."/>
            <person name="Li W."/>
            <person name="Simpson S."/>
            <person name="Scheffler B."/>
            <person name="Saski C."/>
            <person name="Grover C."/>
            <person name="Hu G."/>
            <person name="Conover J."/>
            <person name="Carlson J."/>
            <person name="Shu S."/>
            <person name="Boston L."/>
            <person name="Williams M."/>
            <person name="Peterson D."/>
            <person name="Mcgee K."/>
            <person name="Jones D."/>
            <person name="Wendel J."/>
            <person name="Stelly D."/>
            <person name="Grimwood J."/>
            <person name="Schmutz J."/>
        </authorList>
    </citation>
    <scope>NUCLEOTIDE SEQUENCE [LARGE SCALE GENOMIC DNA]</scope>
    <source>
        <strain evidence="1">7179.01</strain>
    </source>
</reference>
<dbReference type="AlphaFoldDB" id="A0A5D2IUX3"/>